<reference evidence="11 12" key="1">
    <citation type="journal article" date="2018" name="IMA Fungus">
        <title>IMA Genome-F 9: Draft genome sequence of Annulohypoxylon stygium, Aspergillus mulundensis, Berkeleyomyces basicola (syn. Thielaviopsis basicola), Ceratocystis smalleyi, two Cercospora beticola strains, Coleophoma cylindrospora, Fusarium fracticaudum, Phialophora cf. hyalina, and Morchella septimelata.</title>
        <authorList>
            <person name="Wingfield B.D."/>
            <person name="Bills G.F."/>
            <person name="Dong Y."/>
            <person name="Huang W."/>
            <person name="Nel W.J."/>
            <person name="Swalarsk-Parry B.S."/>
            <person name="Vaghefi N."/>
            <person name="Wilken P.M."/>
            <person name="An Z."/>
            <person name="de Beer Z.W."/>
            <person name="De Vos L."/>
            <person name="Chen L."/>
            <person name="Duong T.A."/>
            <person name="Gao Y."/>
            <person name="Hammerbacher A."/>
            <person name="Kikkert J.R."/>
            <person name="Li Y."/>
            <person name="Li H."/>
            <person name="Li K."/>
            <person name="Li Q."/>
            <person name="Liu X."/>
            <person name="Ma X."/>
            <person name="Naidoo K."/>
            <person name="Pethybridge S.J."/>
            <person name="Sun J."/>
            <person name="Steenkamp E.T."/>
            <person name="van der Nest M.A."/>
            <person name="van Wyk S."/>
            <person name="Wingfield M.J."/>
            <person name="Xiong C."/>
            <person name="Yue Q."/>
            <person name="Zhang X."/>
        </authorList>
    </citation>
    <scope>NUCLEOTIDE SEQUENCE [LARGE SCALE GENOMIC DNA]</scope>
    <source>
        <strain evidence="11 12">BP6252</strain>
    </source>
</reference>
<accession>A0A3D8RHN0</accession>
<dbReference type="Pfam" id="PF03721">
    <property type="entry name" value="UDPG_MGDP_dh_N"/>
    <property type="match status" value="1"/>
</dbReference>
<dbReference type="PIRSF" id="PIRSF000124">
    <property type="entry name" value="UDPglc_GDPman_dh"/>
    <property type="match status" value="1"/>
</dbReference>
<feature type="binding site" evidence="8">
    <location>
        <position position="316"/>
    </location>
    <ligand>
        <name>substrate</name>
    </ligand>
</feature>
<gene>
    <name evidence="11" type="ORF">BP6252_07466</name>
</gene>
<dbReference type="SUPFAM" id="SSF52413">
    <property type="entry name" value="UDP-glucose/GDP-mannose dehydrogenase C-terminal domain"/>
    <property type="match status" value="1"/>
</dbReference>
<dbReference type="InterPro" id="IPR014027">
    <property type="entry name" value="UDP-Glc/GDP-Man_DH_C"/>
</dbReference>
<feature type="binding site" evidence="8">
    <location>
        <position position="382"/>
    </location>
    <ligand>
        <name>substrate</name>
    </ligand>
</feature>
<protein>
    <recommendedName>
        <fullName evidence="3">UDP-glucose 6-dehydrogenase</fullName>
        <ecNumber evidence="3">1.1.1.22</ecNumber>
    </recommendedName>
</protein>
<evidence type="ECO:0000256" key="5">
    <source>
        <dbReference type="ARBA" id="ARBA00023027"/>
    </source>
</evidence>
<dbReference type="GO" id="GO:0000271">
    <property type="term" value="P:polysaccharide biosynthetic process"/>
    <property type="evidence" value="ECO:0007669"/>
    <property type="project" value="InterPro"/>
</dbReference>
<dbReference type="InterPro" id="IPR036220">
    <property type="entry name" value="UDP-Glc/GDP-Man_DH_C_sf"/>
</dbReference>
<feature type="binding site" evidence="9">
    <location>
        <position position="72"/>
    </location>
    <ligand>
        <name>NAD(+)</name>
        <dbReference type="ChEBI" id="CHEBI:57540"/>
    </ligand>
</feature>
<dbReference type="InterPro" id="IPR014026">
    <property type="entry name" value="UDP-Glc/GDP-Man_DH_dimer"/>
</dbReference>
<dbReference type="GO" id="GO:0051287">
    <property type="term" value="F:NAD binding"/>
    <property type="evidence" value="ECO:0007669"/>
    <property type="project" value="InterPro"/>
</dbReference>
<dbReference type="FunFam" id="1.20.5.100:FF:000001">
    <property type="entry name" value="UDP-glucose 6-dehydrogenase"/>
    <property type="match status" value="1"/>
</dbReference>
<keyword evidence="5 9" id="KW-0520">NAD</keyword>
<keyword evidence="4" id="KW-0560">Oxidoreductase</keyword>
<dbReference type="Pfam" id="PF03720">
    <property type="entry name" value="UDPG_MGDP_dh_C"/>
    <property type="match status" value="1"/>
</dbReference>
<dbReference type="PANTHER" id="PTHR11374:SF3">
    <property type="entry name" value="UDP-GLUCOSE 6-DEHYDROGENASE"/>
    <property type="match status" value="1"/>
</dbReference>
<dbReference type="EC" id="1.1.1.22" evidence="3"/>
<dbReference type="InterPro" id="IPR028357">
    <property type="entry name" value="UDPglc_DH_bac"/>
</dbReference>
<evidence type="ECO:0000256" key="9">
    <source>
        <dbReference type="PIRSR" id="PIRSR500134-3"/>
    </source>
</evidence>
<evidence type="ECO:0000256" key="1">
    <source>
        <dbReference type="ARBA" id="ARBA00004701"/>
    </source>
</evidence>
<feature type="binding site" evidence="9">
    <location>
        <position position="208"/>
    </location>
    <ligand>
        <name>NAD(+)</name>
        <dbReference type="ChEBI" id="CHEBI:57540"/>
    </ligand>
</feature>
<dbReference type="InterPro" id="IPR008927">
    <property type="entry name" value="6-PGluconate_DH-like_C_sf"/>
</dbReference>
<feature type="active site" description="Nucleophile" evidence="7">
    <location>
        <position position="319"/>
    </location>
</feature>
<proteinExistence type="inferred from homology"/>
<comment type="similarity">
    <text evidence="2">Belongs to the UDP-glucose/GDP-mannose dehydrogenase family.</text>
</comment>
<dbReference type="Gene3D" id="1.20.5.100">
    <property type="entry name" value="Cytochrome c1, transmembrane anchor, C-terminal"/>
    <property type="match status" value="1"/>
</dbReference>
<comment type="catalytic activity">
    <reaction evidence="6">
        <text>UDP-alpha-D-glucose + 2 NAD(+) + H2O = UDP-alpha-D-glucuronate + 2 NADH + 3 H(+)</text>
        <dbReference type="Rhea" id="RHEA:23596"/>
        <dbReference type="ChEBI" id="CHEBI:15377"/>
        <dbReference type="ChEBI" id="CHEBI:15378"/>
        <dbReference type="ChEBI" id="CHEBI:57540"/>
        <dbReference type="ChEBI" id="CHEBI:57945"/>
        <dbReference type="ChEBI" id="CHEBI:58052"/>
        <dbReference type="ChEBI" id="CHEBI:58885"/>
        <dbReference type="EC" id="1.1.1.22"/>
    </reaction>
</comment>
<evidence type="ECO:0000256" key="2">
    <source>
        <dbReference type="ARBA" id="ARBA00006601"/>
    </source>
</evidence>
<organism evidence="11 12">
    <name type="scientific">Coleophoma cylindrospora</name>
    <dbReference type="NCBI Taxonomy" id="1849047"/>
    <lineage>
        <taxon>Eukaryota</taxon>
        <taxon>Fungi</taxon>
        <taxon>Dikarya</taxon>
        <taxon>Ascomycota</taxon>
        <taxon>Pezizomycotina</taxon>
        <taxon>Leotiomycetes</taxon>
        <taxon>Helotiales</taxon>
        <taxon>Dermateaceae</taxon>
        <taxon>Coleophoma</taxon>
    </lineage>
</organism>
<dbReference type="PANTHER" id="PTHR11374">
    <property type="entry name" value="UDP-GLUCOSE DEHYDROGENASE/UDP-MANNAC DEHYDROGENASE"/>
    <property type="match status" value="1"/>
</dbReference>
<comment type="caution">
    <text evidence="11">The sequence shown here is derived from an EMBL/GenBank/DDBJ whole genome shotgun (WGS) entry which is preliminary data.</text>
</comment>
<feature type="binding site" evidence="9">
    <location>
        <position position="322"/>
    </location>
    <ligand>
        <name>NAD(+)</name>
        <dbReference type="ChEBI" id="CHEBI:57540"/>
    </ligand>
</feature>
<evidence type="ECO:0000256" key="7">
    <source>
        <dbReference type="PIRSR" id="PIRSR500134-1"/>
    </source>
</evidence>
<feature type="binding site" evidence="9">
    <location>
        <position position="389"/>
    </location>
    <ligand>
        <name>NAD(+)</name>
        <dbReference type="ChEBI" id="CHEBI:57540"/>
    </ligand>
</feature>
<dbReference type="FunFam" id="3.40.50.720:FF:000193">
    <property type="entry name" value="UDP-glucose 6-dehydrogenase"/>
    <property type="match status" value="1"/>
</dbReference>
<dbReference type="GO" id="GO:0006024">
    <property type="term" value="P:glycosaminoglycan biosynthetic process"/>
    <property type="evidence" value="ECO:0007669"/>
    <property type="project" value="TreeGrafter"/>
</dbReference>
<evidence type="ECO:0000256" key="6">
    <source>
        <dbReference type="ARBA" id="ARBA00047473"/>
    </source>
</evidence>
<feature type="domain" description="UDP-glucose/GDP-mannose dehydrogenase C-terminal" evidence="10">
    <location>
        <begin position="375"/>
        <end position="476"/>
    </location>
</feature>
<dbReference type="PIRSF" id="PIRSF500134">
    <property type="entry name" value="UDPglc_DH_bac"/>
    <property type="match status" value="1"/>
</dbReference>
<dbReference type="SUPFAM" id="SSF51735">
    <property type="entry name" value="NAD(P)-binding Rossmann-fold domains"/>
    <property type="match status" value="1"/>
</dbReference>
<dbReference type="GO" id="GO:0005634">
    <property type="term" value="C:nucleus"/>
    <property type="evidence" value="ECO:0007669"/>
    <property type="project" value="TreeGrafter"/>
</dbReference>
<evidence type="ECO:0000313" key="12">
    <source>
        <dbReference type="Proteomes" id="UP000256645"/>
    </source>
</evidence>
<feature type="binding site" evidence="9">
    <location>
        <position position="174"/>
    </location>
    <ligand>
        <name>NAD(+)</name>
        <dbReference type="ChEBI" id="CHEBI:57540"/>
    </ligand>
</feature>
<dbReference type="GO" id="GO:0003979">
    <property type="term" value="F:UDP-glucose 6-dehydrogenase activity"/>
    <property type="evidence" value="ECO:0007669"/>
    <property type="project" value="UniProtKB-EC"/>
</dbReference>
<evidence type="ECO:0000313" key="11">
    <source>
        <dbReference type="EMBL" id="RDW73559.1"/>
    </source>
</evidence>
<dbReference type="NCBIfam" id="TIGR03026">
    <property type="entry name" value="NDP-sugDHase"/>
    <property type="match status" value="1"/>
</dbReference>
<dbReference type="FunFam" id="3.40.50.720:FF:000032">
    <property type="entry name" value="UDP-glucose 6-dehydrogenase"/>
    <property type="match status" value="1"/>
</dbReference>
<evidence type="ECO:0000256" key="8">
    <source>
        <dbReference type="PIRSR" id="PIRSR500134-2"/>
    </source>
</evidence>
<dbReference type="OrthoDB" id="5059218at2759"/>
<sequence length="552" mass="60306">MAALQVEAIQLLRSDTPVESNKRAAEHLPVQSHSVIKKICCIGAGYVASTFTSPTSPPSCPKNPDVEVTIVDLSERRIQAWQSDDLPIHEPDLLEVVQSARDAIIEGRKPNLFFSTNVDQAIKEADCIFVSVNTPTKTIGRGQGRQSEMSYVEAAIRKIAEVAEDDKIIVEKSTVPVRTAERMREILAANCRPGVSFEILSNPEFLAEGTAIKNLLTPDRIIIGSLNTAAGLSAAESLVDIYATWVPRNRIITMNLWSSELAKLAANCILAQRISSINALSAICEVTGADIAEVSYACGLDSRIGPKMLGASVGFGGSCLKKDILSLAYIAESLHLPQVADYWRSINDINEYQKDRFSRRIVECLHHSLTNKRIAILGFAFKKDTGDVRESAAISIVNDLVSEGGSIAIYDPKAPDENIWYELESTSPDIKLLHERVTIYRSAHEACVGAHAVVIVTEWDEFSNKTKAKPLPAVDATTPPRTPLATVAPQEGYIESKETKPVAGRVDWAHVATVMRKPMYIFDGRNVIDEVKLEAMGFRVEGIGKAGTVRVS</sequence>
<keyword evidence="12" id="KW-1185">Reference proteome</keyword>
<dbReference type="STRING" id="1849047.A0A3D8RHN0"/>
<dbReference type="InterPro" id="IPR001732">
    <property type="entry name" value="UDP-Glc/GDP-Man_DH_N"/>
</dbReference>
<dbReference type="Pfam" id="PF00984">
    <property type="entry name" value="UDPG_MGDP_dh"/>
    <property type="match status" value="1"/>
</dbReference>
<dbReference type="InterPro" id="IPR028356">
    <property type="entry name" value="UDPglc_DH_euk"/>
</dbReference>
<comment type="pathway">
    <text evidence="1">Nucleotide-sugar biosynthesis; UDP-alpha-D-glucuronate biosynthesis; UDP-alpha-D-glucuronate from UDP-alpha-D-glucose: step 1/1.</text>
</comment>
<evidence type="ECO:0000256" key="4">
    <source>
        <dbReference type="ARBA" id="ARBA00023002"/>
    </source>
</evidence>
<dbReference type="SUPFAM" id="SSF48179">
    <property type="entry name" value="6-phosphogluconate dehydrogenase C-terminal domain-like"/>
    <property type="match status" value="1"/>
</dbReference>
<feature type="binding site" evidence="8">
    <location>
        <begin position="205"/>
        <end position="208"/>
    </location>
    <ligand>
        <name>substrate</name>
    </ligand>
</feature>
<dbReference type="AlphaFoldDB" id="A0A3D8RHN0"/>
<dbReference type="GO" id="GO:0006065">
    <property type="term" value="P:UDP-glucuronate biosynthetic process"/>
    <property type="evidence" value="ECO:0007669"/>
    <property type="project" value="UniProtKB-UniPathway"/>
</dbReference>
<feature type="binding site" evidence="9">
    <location>
        <position position="77"/>
    </location>
    <ligand>
        <name>NAD(+)</name>
        <dbReference type="ChEBI" id="CHEBI:57540"/>
    </ligand>
</feature>
<feature type="binding site" evidence="8">
    <location>
        <position position="263"/>
    </location>
    <ligand>
        <name>substrate</name>
    </ligand>
</feature>
<dbReference type="UniPathway" id="UPA00038">
    <property type="reaction ID" value="UER00491"/>
</dbReference>
<dbReference type="EMBL" id="PDLM01000007">
    <property type="protein sequence ID" value="RDW73559.1"/>
    <property type="molecule type" value="Genomic_DNA"/>
</dbReference>
<dbReference type="Gene3D" id="3.40.50.720">
    <property type="entry name" value="NAD(P)-binding Rossmann-like Domain"/>
    <property type="match status" value="2"/>
</dbReference>
<dbReference type="InterPro" id="IPR036291">
    <property type="entry name" value="NAD(P)-bd_dom_sf"/>
</dbReference>
<evidence type="ECO:0000259" key="10">
    <source>
        <dbReference type="SMART" id="SM00984"/>
    </source>
</evidence>
<dbReference type="Proteomes" id="UP000256645">
    <property type="component" value="Unassembled WGS sequence"/>
</dbReference>
<dbReference type="InterPro" id="IPR017476">
    <property type="entry name" value="UDP-Glc/GDP-Man"/>
</dbReference>
<feature type="binding site" evidence="9">
    <location>
        <position position="134"/>
    </location>
    <ligand>
        <name>NAD(+)</name>
        <dbReference type="ChEBI" id="CHEBI:57540"/>
    </ligand>
</feature>
<name>A0A3D8RHN0_9HELO</name>
<dbReference type="SMART" id="SM00984">
    <property type="entry name" value="UDPG_MGDP_dh_C"/>
    <property type="match status" value="1"/>
</dbReference>
<evidence type="ECO:0000256" key="3">
    <source>
        <dbReference type="ARBA" id="ARBA00012954"/>
    </source>
</evidence>